<keyword evidence="5" id="KW-1185">Reference proteome</keyword>
<organism evidence="4 5">
    <name type="scientific">Pseudonocardia eucalypti</name>
    <dbReference type="NCBI Taxonomy" id="648755"/>
    <lineage>
        <taxon>Bacteria</taxon>
        <taxon>Bacillati</taxon>
        <taxon>Actinomycetota</taxon>
        <taxon>Actinomycetes</taxon>
        <taxon>Pseudonocardiales</taxon>
        <taxon>Pseudonocardiaceae</taxon>
        <taxon>Pseudonocardia</taxon>
    </lineage>
</organism>
<accession>A0ABP9RF65</accession>
<comment type="cofactor">
    <cofactor evidence="1">
        <name>pyridoxal 5'-phosphate</name>
        <dbReference type="ChEBI" id="CHEBI:597326"/>
    </cofactor>
</comment>
<evidence type="ECO:0000256" key="1">
    <source>
        <dbReference type="ARBA" id="ARBA00001933"/>
    </source>
</evidence>
<protein>
    <submittedName>
        <fullName evidence="4">Diaminopropionate ammonia-lyase</fullName>
    </submittedName>
</protein>
<proteinExistence type="predicted"/>
<dbReference type="RefSeq" id="WP_185065665.1">
    <property type="nucleotide sequence ID" value="NZ_BAABJP010000068.1"/>
</dbReference>
<evidence type="ECO:0000313" key="4">
    <source>
        <dbReference type="EMBL" id="GAA5176048.1"/>
    </source>
</evidence>
<dbReference type="Proteomes" id="UP001428817">
    <property type="component" value="Unassembled WGS sequence"/>
</dbReference>
<feature type="domain" description="Tryptophan synthase beta chain-like PALP" evidence="3">
    <location>
        <begin position="36"/>
        <end position="343"/>
    </location>
</feature>
<dbReference type="PANTHER" id="PTHR42937">
    <property type="match status" value="1"/>
</dbReference>
<gene>
    <name evidence="4" type="primary">dpaL</name>
    <name evidence="4" type="ORF">GCM10023321_83470</name>
</gene>
<dbReference type="SUPFAM" id="SSF53686">
    <property type="entry name" value="Tryptophan synthase beta subunit-like PLP-dependent enzymes"/>
    <property type="match status" value="1"/>
</dbReference>
<name>A0ABP9RF65_9PSEU</name>
<dbReference type="Gene3D" id="3.40.50.1100">
    <property type="match status" value="2"/>
</dbReference>
<dbReference type="PANTHER" id="PTHR42937:SF1">
    <property type="entry name" value="DIAMINOPROPIONATE AMMONIA-LYASE"/>
    <property type="match status" value="1"/>
</dbReference>
<evidence type="ECO:0000256" key="2">
    <source>
        <dbReference type="ARBA" id="ARBA00022898"/>
    </source>
</evidence>
<dbReference type="NCBIfam" id="NF006058">
    <property type="entry name" value="PRK08206.1"/>
    <property type="match status" value="1"/>
</dbReference>
<dbReference type="InterPro" id="IPR036052">
    <property type="entry name" value="TrpB-like_PALP_sf"/>
</dbReference>
<reference evidence="5" key="1">
    <citation type="journal article" date="2019" name="Int. J. Syst. Evol. Microbiol.">
        <title>The Global Catalogue of Microorganisms (GCM) 10K type strain sequencing project: providing services to taxonomists for standard genome sequencing and annotation.</title>
        <authorList>
            <consortium name="The Broad Institute Genomics Platform"/>
            <consortium name="The Broad Institute Genome Sequencing Center for Infectious Disease"/>
            <person name="Wu L."/>
            <person name="Ma J."/>
        </authorList>
    </citation>
    <scope>NUCLEOTIDE SEQUENCE [LARGE SCALE GENOMIC DNA]</scope>
    <source>
        <strain evidence="5">JCM 18303</strain>
    </source>
</reference>
<dbReference type="Pfam" id="PF00291">
    <property type="entry name" value="PALP"/>
    <property type="match status" value="1"/>
</dbReference>
<evidence type="ECO:0000313" key="5">
    <source>
        <dbReference type="Proteomes" id="UP001428817"/>
    </source>
</evidence>
<keyword evidence="2" id="KW-0663">Pyridoxal phosphate</keyword>
<sequence length="373" mass="37916">MQTQTTAPSWYRHPDARAWRTDPVGGDVLAFHLGLPGYRRTELVELPALAGELGVARVFVKDESARLGLPAFKILGASYAISRALSERLGQGAAALGFAELAARGGPTLVAATDGNHGRAVAHVARLLGLGARIFLPATLSRAAVDAVAGEGATVVELPLPYDDVVDAAASWAREAGSDALLVQDTAWPGYERVPAWIVDGYATLFAEADAQLASHGVAGVDLVAVPMGVGSLAQACVRHYRSGGSTGPVVLGVEARNAPAVISSLHAGEPISVPTEPTIMAGLNCGTPSANAWPYLAAGMDAAVTVTEAQATSAVHDLTALGVDAGPCGAAALAGVRAVAQDPPRRAATALTPNAVVLLLSTESTTANPLPT</sequence>
<comment type="caution">
    <text evidence="4">The sequence shown here is derived from an EMBL/GenBank/DDBJ whole genome shotgun (WGS) entry which is preliminary data.</text>
</comment>
<evidence type="ECO:0000259" key="3">
    <source>
        <dbReference type="Pfam" id="PF00291"/>
    </source>
</evidence>
<dbReference type="InterPro" id="IPR001926">
    <property type="entry name" value="TrpB-like_PALP"/>
</dbReference>
<dbReference type="EMBL" id="BAABJP010000068">
    <property type="protein sequence ID" value="GAA5176048.1"/>
    <property type="molecule type" value="Genomic_DNA"/>
</dbReference>